<keyword evidence="1" id="KW-0304">Gas vesicle</keyword>
<dbReference type="RefSeq" id="WP_158993196.1">
    <property type="nucleotide sequence ID" value="NZ_BMTO01000007.1"/>
</dbReference>
<gene>
    <name evidence="4" type="ORF">ACF05T_27660</name>
</gene>
<protein>
    <submittedName>
        <fullName evidence="4">GvpL/GvpF family gas vesicle protein</fullName>
    </submittedName>
</protein>
<dbReference type="PANTHER" id="PTHR36852:SF1">
    <property type="entry name" value="PROTEIN GVPL 2"/>
    <property type="match status" value="1"/>
</dbReference>
<reference evidence="4 5" key="1">
    <citation type="submission" date="2024-10" db="EMBL/GenBank/DDBJ databases">
        <title>The Natural Products Discovery Center: Release of the First 8490 Sequenced Strains for Exploring Actinobacteria Biosynthetic Diversity.</title>
        <authorList>
            <person name="Kalkreuter E."/>
            <person name="Kautsar S.A."/>
            <person name="Yang D."/>
            <person name="Bader C.D."/>
            <person name="Teijaro C.N."/>
            <person name="Fluegel L."/>
            <person name="Davis C.M."/>
            <person name="Simpson J.R."/>
            <person name="Lauterbach L."/>
            <person name="Steele A.D."/>
            <person name="Gui C."/>
            <person name="Meng S."/>
            <person name="Li G."/>
            <person name="Viehrig K."/>
            <person name="Ye F."/>
            <person name="Su P."/>
            <person name="Kiefer A.F."/>
            <person name="Nichols A."/>
            <person name="Cepeda A.J."/>
            <person name="Yan W."/>
            <person name="Fan B."/>
            <person name="Jiang Y."/>
            <person name="Adhikari A."/>
            <person name="Zheng C.-J."/>
            <person name="Schuster L."/>
            <person name="Cowan T.M."/>
            <person name="Smanski M.J."/>
            <person name="Chevrette M.G."/>
            <person name="De Carvalho L.P.S."/>
            <person name="Shen B."/>
        </authorList>
    </citation>
    <scope>NUCLEOTIDE SEQUENCE [LARGE SCALE GENOMIC DNA]</scope>
    <source>
        <strain evidence="4 5">NPDC015755</strain>
    </source>
</reference>
<name>A0ABW6YJB3_9ACTN</name>
<evidence type="ECO:0000256" key="1">
    <source>
        <dbReference type="ARBA" id="ARBA00022987"/>
    </source>
</evidence>
<dbReference type="EMBL" id="JBIBSM010000017">
    <property type="protein sequence ID" value="MFF8279840.1"/>
    <property type="molecule type" value="Genomic_DNA"/>
</dbReference>
<comment type="similarity">
    <text evidence="3">Belongs to the gas vesicle GvpF/GvpL family.</text>
</comment>
<evidence type="ECO:0000313" key="5">
    <source>
        <dbReference type="Proteomes" id="UP001603013"/>
    </source>
</evidence>
<organism evidence="4 5">
    <name type="scientific">Streptomyces lateritius</name>
    <dbReference type="NCBI Taxonomy" id="67313"/>
    <lineage>
        <taxon>Bacteria</taxon>
        <taxon>Bacillati</taxon>
        <taxon>Actinomycetota</taxon>
        <taxon>Actinomycetes</taxon>
        <taxon>Kitasatosporales</taxon>
        <taxon>Streptomycetaceae</taxon>
        <taxon>Streptomyces</taxon>
    </lineage>
</organism>
<dbReference type="InterPro" id="IPR009430">
    <property type="entry name" value="GvpL/GvpF"/>
</dbReference>
<sequence>MSTYVYAITGADHPLRLDDLQGVGDPPSPLRAVTSGPVAAVVSDAPPGLRAKRRDVVAHESVLEALMADGATLPMRFGLLGPDDERVAEVLGRDAPAYQERLTELDGHVEYHLKAARDEKDMLLEIMEGSEQARELNRRTRTDPGAHDERIALGELVAREVAARGEAQAEETTKRLSPAAARLSRSEAGATHFLNVSFLVPTASTDSFLKAVREEAERLGEGYNFTLTGPLPPYSFV</sequence>
<proteinExistence type="inferred from homology"/>
<accession>A0ABW6YJB3</accession>
<comment type="caution">
    <text evidence="4">The sequence shown here is derived from an EMBL/GenBank/DDBJ whole genome shotgun (WGS) entry which is preliminary data.</text>
</comment>
<evidence type="ECO:0000313" key="4">
    <source>
        <dbReference type="EMBL" id="MFF8279840.1"/>
    </source>
</evidence>
<keyword evidence="5" id="KW-1185">Reference proteome</keyword>
<evidence type="ECO:0000256" key="2">
    <source>
        <dbReference type="ARBA" id="ARBA00035108"/>
    </source>
</evidence>
<dbReference type="Pfam" id="PF06386">
    <property type="entry name" value="GvpL_GvpF"/>
    <property type="match status" value="1"/>
</dbReference>
<dbReference type="Proteomes" id="UP001603013">
    <property type="component" value="Unassembled WGS sequence"/>
</dbReference>
<evidence type="ECO:0000256" key="3">
    <source>
        <dbReference type="ARBA" id="ARBA00035643"/>
    </source>
</evidence>
<dbReference type="PANTHER" id="PTHR36852">
    <property type="entry name" value="PROTEIN GVPL 2"/>
    <property type="match status" value="1"/>
</dbReference>
<comment type="subcellular location">
    <subcellularLocation>
        <location evidence="2">Gas vesicle</location>
    </subcellularLocation>
</comment>